<dbReference type="SUPFAM" id="SSF159713">
    <property type="entry name" value="Dhaf3308-like"/>
    <property type="match status" value="1"/>
</dbReference>
<name>A0A6M8J740_9ACTN</name>
<proteinExistence type="predicted"/>
<feature type="domain" description="DUF4213" evidence="2">
    <location>
        <begin position="31"/>
        <end position="110"/>
    </location>
</feature>
<reference evidence="4" key="1">
    <citation type="submission" date="2020-05" db="EMBL/GenBank/DDBJ databases">
        <title>Novel species in genus Nocardioides.</title>
        <authorList>
            <person name="Zhang G."/>
        </authorList>
    </citation>
    <scope>NUCLEOTIDE SEQUENCE [LARGE SCALE GENOMIC DNA]</scope>
    <source>
        <strain evidence="4">zg-1050</strain>
    </source>
</reference>
<dbReference type="InterPro" id="IPR025251">
    <property type="entry name" value="DUF4213"/>
</dbReference>
<evidence type="ECO:0000313" key="3">
    <source>
        <dbReference type="EMBL" id="QKF07219.1"/>
    </source>
</evidence>
<evidence type="ECO:0000313" key="4">
    <source>
        <dbReference type="Proteomes" id="UP000503297"/>
    </source>
</evidence>
<dbReference type="AlphaFoldDB" id="A0A6M8J740"/>
<evidence type="ECO:0000259" key="2">
    <source>
        <dbReference type="Pfam" id="PF13938"/>
    </source>
</evidence>
<dbReference type="InterPro" id="IPR007161">
    <property type="entry name" value="DUF364"/>
</dbReference>
<organism evidence="3 4">
    <name type="scientific">Berryella wangjianweii</name>
    <dbReference type="NCBI Taxonomy" id="2734634"/>
    <lineage>
        <taxon>Bacteria</taxon>
        <taxon>Bacillati</taxon>
        <taxon>Actinomycetota</taxon>
        <taxon>Coriobacteriia</taxon>
        <taxon>Eggerthellales</taxon>
        <taxon>Eggerthellaceae</taxon>
        <taxon>Berryella</taxon>
    </lineage>
</organism>
<dbReference type="EMBL" id="CP053716">
    <property type="protein sequence ID" value="QKF07219.1"/>
    <property type="molecule type" value="Genomic_DNA"/>
</dbReference>
<keyword evidence="4" id="KW-1185">Reference proteome</keyword>
<evidence type="ECO:0000259" key="1">
    <source>
        <dbReference type="Pfam" id="PF04016"/>
    </source>
</evidence>
<feature type="domain" description="Putative heavy-metal chelation" evidence="1">
    <location>
        <begin position="137"/>
        <end position="262"/>
    </location>
</feature>
<dbReference type="Proteomes" id="UP000503297">
    <property type="component" value="Chromosome"/>
</dbReference>
<dbReference type="RefSeq" id="WP_173164202.1">
    <property type="nucleotide sequence ID" value="NZ_CP053716.1"/>
</dbReference>
<gene>
    <name evidence="3" type="ORF">HLV38_03070</name>
</gene>
<sequence length="284" mass="31339">MTHSESRCTQPAVPNGIIDLPGTYGRPWKLYNHLIRQIPEHLTVRDYALGVRWSYVQADCGTGVAWTMRGGSPRASRPDLRGLPLRAVAELAKSWCFEEATLGMAALNAFYNQRERLEALGAVFEEKQSEDGSRVTDVFDRFLPRMRDRNVVVVGHFPRIERLGEHANLTVLERAVRHEADLPDPACEYALPEADFAFITGVSLTNKTAPRLLDLARDASTVMVGPSVTMSSFLHRWGVDLLAGSVVRDPERLSFIVRNGTGKLFDEALATVTLAAPAPASVKG</sequence>
<dbReference type="Pfam" id="PF04016">
    <property type="entry name" value="DUF364"/>
    <property type="match status" value="1"/>
</dbReference>
<dbReference type="Gene3D" id="3.40.50.11590">
    <property type="match status" value="1"/>
</dbReference>
<dbReference type="Pfam" id="PF13938">
    <property type="entry name" value="DUF4213"/>
    <property type="match status" value="1"/>
</dbReference>
<dbReference type="KEGG" id="bwa:HLV38_03070"/>
<accession>A0A6M8J740</accession>
<dbReference type="Gene3D" id="3.30.390.100">
    <property type="match status" value="1"/>
</dbReference>
<protein>
    <submittedName>
        <fullName evidence="3">DUF364 domain-containing protein</fullName>
    </submittedName>
</protein>